<feature type="region of interest" description="Disordered" evidence="3">
    <location>
        <begin position="262"/>
        <end position="287"/>
    </location>
</feature>
<keyword evidence="1" id="KW-0469">Meiosis</keyword>
<dbReference type="Proteomes" id="UP000719766">
    <property type="component" value="Unassembled WGS sequence"/>
</dbReference>
<dbReference type="Pfam" id="PF13971">
    <property type="entry name" value="Mei4"/>
    <property type="match status" value="1"/>
</dbReference>
<evidence type="ECO:0000256" key="2">
    <source>
        <dbReference type="ARBA" id="ARBA00093453"/>
    </source>
</evidence>
<protein>
    <submittedName>
        <fullName evidence="4">Uncharacterized protein</fullName>
    </submittedName>
</protein>
<organism evidence="4 5">
    <name type="scientific">Suillus plorans</name>
    <dbReference type="NCBI Taxonomy" id="116603"/>
    <lineage>
        <taxon>Eukaryota</taxon>
        <taxon>Fungi</taxon>
        <taxon>Dikarya</taxon>
        <taxon>Basidiomycota</taxon>
        <taxon>Agaricomycotina</taxon>
        <taxon>Agaricomycetes</taxon>
        <taxon>Agaricomycetidae</taxon>
        <taxon>Boletales</taxon>
        <taxon>Suillineae</taxon>
        <taxon>Suillaceae</taxon>
        <taxon>Suillus</taxon>
    </lineage>
</organism>
<dbReference type="AlphaFoldDB" id="A0A9P7AK51"/>
<evidence type="ECO:0000256" key="1">
    <source>
        <dbReference type="ARBA" id="ARBA00023254"/>
    </source>
</evidence>
<keyword evidence="5" id="KW-1185">Reference proteome</keyword>
<dbReference type="OrthoDB" id="2684605at2759"/>
<reference evidence="4" key="1">
    <citation type="journal article" date="2020" name="New Phytol.">
        <title>Comparative genomics reveals dynamic genome evolution in host specialist ectomycorrhizal fungi.</title>
        <authorList>
            <person name="Lofgren L.A."/>
            <person name="Nguyen N.H."/>
            <person name="Vilgalys R."/>
            <person name="Ruytinx J."/>
            <person name="Liao H.L."/>
            <person name="Branco S."/>
            <person name="Kuo A."/>
            <person name="LaButti K."/>
            <person name="Lipzen A."/>
            <person name="Andreopoulos W."/>
            <person name="Pangilinan J."/>
            <person name="Riley R."/>
            <person name="Hundley H."/>
            <person name="Na H."/>
            <person name="Barry K."/>
            <person name="Grigoriev I.V."/>
            <person name="Stajich J.E."/>
            <person name="Kennedy P.G."/>
        </authorList>
    </citation>
    <scope>NUCLEOTIDE SEQUENCE</scope>
    <source>
        <strain evidence="4">S12</strain>
    </source>
</reference>
<evidence type="ECO:0000313" key="4">
    <source>
        <dbReference type="EMBL" id="KAG1791070.1"/>
    </source>
</evidence>
<comment type="similarity">
    <text evidence="2">Belongs to the MEI4L family.</text>
</comment>
<sequence length="468" mass="51450">MSISPQTSVRLAIAITVLKHKPKDQSIPSYLLDLRSHFSTSDDSQASYDEDAWRTHALSLERELESLKQKREEDEAELVHLRQNATKDMPDDSDVAPLKKKTKKTGKTQELQIQDDDWPAKREGRLNATGQLSTSLTAAFTSLRSVLNSTSSQTGDEPPRNTRLLAAITRTINIIGKFLGLQNISTSSVPTELNESRIAMASPLLVYVLRIALPALFCQDIGNSNSIAVSRLIGTIFVPVVRSFSLVSRAYIMHHLGANLAKKTSKSRKGNEKVPKPPSQTPVPDPRADLLTLLSEAMNTLDSISPRYFEYTAGIRERIALESIRALESLYPTRTTERTTGSNATPNEASRGPESLQASNPHRRRSVLGRQDRLEALARKDATWYLCHILNSCVSTGGPKDGLGIILNCALLEAAVGLGKICISMDCDDVAQVGRRCDMDVVCRNMILAACEKIICALPQENLECNTS</sequence>
<feature type="region of interest" description="Disordered" evidence="3">
    <location>
        <begin position="81"/>
        <end position="120"/>
    </location>
</feature>
<feature type="region of interest" description="Disordered" evidence="3">
    <location>
        <begin position="332"/>
        <end position="367"/>
    </location>
</feature>
<feature type="compositionally biased region" description="Pro residues" evidence="3">
    <location>
        <begin position="276"/>
        <end position="285"/>
    </location>
</feature>
<name>A0A9P7AK51_9AGAM</name>
<dbReference type="InterPro" id="IPR025888">
    <property type="entry name" value="MEI4"/>
</dbReference>
<comment type="caution">
    <text evidence="4">The sequence shown here is derived from an EMBL/GenBank/DDBJ whole genome shotgun (WGS) entry which is preliminary data.</text>
</comment>
<dbReference type="RefSeq" id="XP_041157980.1">
    <property type="nucleotide sequence ID" value="XM_041306964.1"/>
</dbReference>
<evidence type="ECO:0000313" key="5">
    <source>
        <dbReference type="Proteomes" id="UP000719766"/>
    </source>
</evidence>
<evidence type="ECO:0000256" key="3">
    <source>
        <dbReference type="SAM" id="MobiDB-lite"/>
    </source>
</evidence>
<dbReference type="EMBL" id="JABBWE010000045">
    <property type="protein sequence ID" value="KAG1791070.1"/>
    <property type="molecule type" value="Genomic_DNA"/>
</dbReference>
<accession>A0A9P7AK51</accession>
<proteinExistence type="inferred from homology"/>
<gene>
    <name evidence="4" type="ORF">HD556DRAFT_1445592</name>
</gene>
<feature type="compositionally biased region" description="Polar residues" evidence="3">
    <location>
        <begin position="332"/>
        <end position="348"/>
    </location>
</feature>
<dbReference type="GeneID" id="64600728"/>